<dbReference type="SUPFAM" id="SSF46894">
    <property type="entry name" value="C-terminal effector domain of the bipartite response regulators"/>
    <property type="match status" value="1"/>
</dbReference>
<accession>A0A1W1H3D5</accession>
<dbReference type="SMART" id="SM00421">
    <property type="entry name" value="HTH_LUXR"/>
    <property type="match status" value="1"/>
</dbReference>
<dbReference type="InterPro" id="IPR039420">
    <property type="entry name" value="WalR-like"/>
</dbReference>
<dbReference type="GO" id="GO:0000160">
    <property type="term" value="P:phosphorelay signal transduction system"/>
    <property type="evidence" value="ECO:0007669"/>
    <property type="project" value="InterPro"/>
</dbReference>
<dbReference type="PANTHER" id="PTHR43214:SF17">
    <property type="entry name" value="TRANSCRIPTIONAL REGULATORY PROTEIN RCSB"/>
    <property type="match status" value="1"/>
</dbReference>
<evidence type="ECO:0000313" key="7">
    <source>
        <dbReference type="Proteomes" id="UP000191133"/>
    </source>
</evidence>
<dbReference type="Gene3D" id="3.40.50.2300">
    <property type="match status" value="1"/>
</dbReference>
<dbReference type="CDD" id="cd06170">
    <property type="entry name" value="LuxR_C_like"/>
    <property type="match status" value="1"/>
</dbReference>
<evidence type="ECO:0000256" key="2">
    <source>
        <dbReference type="ARBA" id="ARBA00023125"/>
    </source>
</evidence>
<feature type="domain" description="Response regulatory" evidence="5">
    <location>
        <begin position="49"/>
        <end position="166"/>
    </location>
</feature>
<dbReference type="InterPro" id="IPR011006">
    <property type="entry name" value="CheY-like_superfamily"/>
</dbReference>
<dbReference type="InterPro" id="IPR001789">
    <property type="entry name" value="Sig_transdc_resp-reg_receiver"/>
</dbReference>
<evidence type="ECO:0000313" key="6">
    <source>
        <dbReference type="EMBL" id="SLM26011.1"/>
    </source>
</evidence>
<evidence type="ECO:0000259" key="5">
    <source>
        <dbReference type="PROSITE" id="PS50110"/>
    </source>
</evidence>
<dbReference type="Proteomes" id="UP000191133">
    <property type="component" value="Unassembled WGS sequence"/>
</dbReference>
<dbReference type="GO" id="GO:0006355">
    <property type="term" value="P:regulation of DNA-templated transcription"/>
    <property type="evidence" value="ECO:0007669"/>
    <property type="project" value="InterPro"/>
</dbReference>
<name>A0A1W1H3D5_9GAMM</name>
<dbReference type="InterPro" id="IPR000792">
    <property type="entry name" value="Tscrpt_reg_LuxR_C"/>
</dbReference>
<dbReference type="PRINTS" id="PR00038">
    <property type="entry name" value="HTHLUXR"/>
</dbReference>
<dbReference type="EMBL" id="FWEU01000005">
    <property type="protein sequence ID" value="SLM26011.1"/>
    <property type="molecule type" value="Genomic_DNA"/>
</dbReference>
<organism evidence="6 7">
    <name type="scientific">Stenotrophomonas indicatrix</name>
    <dbReference type="NCBI Taxonomy" id="2045451"/>
    <lineage>
        <taxon>Bacteria</taxon>
        <taxon>Pseudomonadati</taxon>
        <taxon>Pseudomonadota</taxon>
        <taxon>Gammaproteobacteria</taxon>
        <taxon>Lysobacterales</taxon>
        <taxon>Lysobacteraceae</taxon>
        <taxon>Stenotrophomonas</taxon>
    </lineage>
</organism>
<dbReference type="SUPFAM" id="SSF52172">
    <property type="entry name" value="CheY-like"/>
    <property type="match status" value="1"/>
</dbReference>
<dbReference type="PANTHER" id="PTHR43214">
    <property type="entry name" value="TWO-COMPONENT RESPONSE REGULATOR"/>
    <property type="match status" value="1"/>
</dbReference>
<sequence length="253" mass="27673">MGGGRWSFPGLLRADSELSYTSSRPRFAESLLATEVCRSISQEFPVQPRIIIADDHPVVLHGIRIVLERHQMDVAGAAADGAGLLQLLVQQPCHAVLTDLSMPGPGPDGPELLAELRQRHPDLPVVVLTGARHPGLLDGLLRDGVHGLVDKSADFAELPQALHAAMAGQVFVSDQLRRHLQARDLLFPHPPAALSTRELEVLQLLTDGLNINAIADRSGRSPKTISRQKAEAMRKLGLQTNQELYDYLQTRRD</sequence>
<evidence type="ECO:0000259" key="4">
    <source>
        <dbReference type="PROSITE" id="PS50043"/>
    </source>
</evidence>
<evidence type="ECO:0000256" key="3">
    <source>
        <dbReference type="PROSITE-ProRule" id="PRU00169"/>
    </source>
</evidence>
<dbReference type="SMART" id="SM00448">
    <property type="entry name" value="REC"/>
    <property type="match status" value="1"/>
</dbReference>
<reference evidence="7" key="1">
    <citation type="submission" date="2016-10" db="EMBL/GenBank/DDBJ databases">
        <authorList>
            <person name="Varghese N."/>
        </authorList>
    </citation>
    <scope>NUCLEOTIDE SEQUENCE [LARGE SCALE GENOMIC DNA]</scope>
    <source>
        <strain evidence="7">92MFCol6.1</strain>
    </source>
</reference>
<protein>
    <submittedName>
        <fullName evidence="6">Two component transcriptional regulator, LuxR family</fullName>
    </submittedName>
</protein>
<dbReference type="CDD" id="cd17535">
    <property type="entry name" value="REC_NarL-like"/>
    <property type="match status" value="1"/>
</dbReference>
<feature type="domain" description="HTH luxR-type" evidence="4">
    <location>
        <begin position="187"/>
        <end position="252"/>
    </location>
</feature>
<dbReference type="InterPro" id="IPR036388">
    <property type="entry name" value="WH-like_DNA-bd_sf"/>
</dbReference>
<dbReference type="Pfam" id="PF00196">
    <property type="entry name" value="GerE"/>
    <property type="match status" value="1"/>
</dbReference>
<dbReference type="InterPro" id="IPR058245">
    <property type="entry name" value="NreC/VraR/RcsB-like_REC"/>
</dbReference>
<dbReference type="PROSITE" id="PS50043">
    <property type="entry name" value="HTH_LUXR_2"/>
    <property type="match status" value="1"/>
</dbReference>
<proteinExistence type="predicted"/>
<dbReference type="PROSITE" id="PS50110">
    <property type="entry name" value="RESPONSE_REGULATORY"/>
    <property type="match status" value="1"/>
</dbReference>
<dbReference type="Pfam" id="PF00072">
    <property type="entry name" value="Response_reg"/>
    <property type="match status" value="1"/>
</dbReference>
<dbReference type="InterPro" id="IPR016032">
    <property type="entry name" value="Sig_transdc_resp-reg_C-effctor"/>
</dbReference>
<dbReference type="GO" id="GO:0003677">
    <property type="term" value="F:DNA binding"/>
    <property type="evidence" value="ECO:0007669"/>
    <property type="project" value="UniProtKB-KW"/>
</dbReference>
<evidence type="ECO:0000256" key="1">
    <source>
        <dbReference type="ARBA" id="ARBA00022553"/>
    </source>
</evidence>
<feature type="modified residue" description="4-aspartylphosphate" evidence="3">
    <location>
        <position position="99"/>
    </location>
</feature>
<gene>
    <name evidence="6" type="ORF">SAMN04488690_3767</name>
</gene>
<dbReference type="AlphaFoldDB" id="A0A1W1H3D5"/>
<dbReference type="Gene3D" id="1.10.10.10">
    <property type="entry name" value="Winged helix-like DNA-binding domain superfamily/Winged helix DNA-binding domain"/>
    <property type="match status" value="1"/>
</dbReference>
<keyword evidence="2" id="KW-0238">DNA-binding</keyword>
<keyword evidence="1 3" id="KW-0597">Phosphoprotein</keyword>